<gene>
    <name evidence="2" type="ORF">ROA7745_03970</name>
</gene>
<proteinExistence type="predicted"/>
<protein>
    <submittedName>
        <fullName evidence="2">YbaK / prolyl-tRNA synthetases associated domain protein</fullName>
    </submittedName>
</protein>
<evidence type="ECO:0000313" key="2">
    <source>
        <dbReference type="EMBL" id="SMC14106.1"/>
    </source>
</evidence>
<evidence type="ECO:0000313" key="3">
    <source>
        <dbReference type="Proteomes" id="UP000193224"/>
    </source>
</evidence>
<dbReference type="GO" id="GO:0004812">
    <property type="term" value="F:aminoacyl-tRNA ligase activity"/>
    <property type="evidence" value="ECO:0007669"/>
    <property type="project" value="UniProtKB-KW"/>
</dbReference>
<keyword evidence="3" id="KW-1185">Reference proteome</keyword>
<dbReference type="Pfam" id="PF04073">
    <property type="entry name" value="tRNA_edit"/>
    <property type="match status" value="1"/>
</dbReference>
<dbReference type="PANTHER" id="PTHR30411:SF9">
    <property type="entry name" value="MULTIFUNCTIONAL SER_THR-TRNA DEACYLASE PROXP-Y"/>
    <property type="match status" value="1"/>
</dbReference>
<dbReference type="GO" id="GO:0002161">
    <property type="term" value="F:aminoacyl-tRNA deacylase activity"/>
    <property type="evidence" value="ECO:0007669"/>
    <property type="project" value="InterPro"/>
</dbReference>
<feature type="domain" description="YbaK/aminoacyl-tRNA synthetase-associated" evidence="1">
    <location>
        <begin position="66"/>
        <end position="186"/>
    </location>
</feature>
<organism evidence="2 3">
    <name type="scientific">Roseovarius aestuarii</name>
    <dbReference type="NCBI Taxonomy" id="475083"/>
    <lineage>
        <taxon>Bacteria</taxon>
        <taxon>Pseudomonadati</taxon>
        <taxon>Pseudomonadota</taxon>
        <taxon>Alphaproteobacteria</taxon>
        <taxon>Rhodobacterales</taxon>
        <taxon>Roseobacteraceae</taxon>
        <taxon>Roseovarius</taxon>
    </lineage>
</organism>
<dbReference type="PANTHER" id="PTHR30411">
    <property type="entry name" value="CYTOPLASMIC PROTEIN"/>
    <property type="match status" value="1"/>
</dbReference>
<name>A0A1X7BWU0_9RHOB</name>
<dbReference type="AlphaFoldDB" id="A0A1X7BWU0"/>
<keyword evidence="2" id="KW-0030">Aminoacyl-tRNA synthetase</keyword>
<evidence type="ECO:0000259" key="1">
    <source>
        <dbReference type="Pfam" id="PF04073"/>
    </source>
</evidence>
<keyword evidence="2" id="KW-0436">Ligase</keyword>
<dbReference type="InterPro" id="IPR036754">
    <property type="entry name" value="YbaK/aa-tRNA-synt-asso_dom_sf"/>
</dbReference>
<dbReference type="Proteomes" id="UP000193224">
    <property type="component" value="Unassembled WGS sequence"/>
</dbReference>
<reference evidence="2 3" key="1">
    <citation type="submission" date="2017-03" db="EMBL/GenBank/DDBJ databases">
        <authorList>
            <person name="Afonso C.L."/>
            <person name="Miller P.J."/>
            <person name="Scott M.A."/>
            <person name="Spackman E."/>
            <person name="Goraichik I."/>
            <person name="Dimitrov K.M."/>
            <person name="Suarez D.L."/>
            <person name="Swayne D.E."/>
        </authorList>
    </citation>
    <scope>NUCLEOTIDE SEQUENCE [LARGE SCALE GENOMIC DNA]</scope>
    <source>
        <strain evidence="2 3">CECT 7745</strain>
    </source>
</reference>
<dbReference type="InterPro" id="IPR007214">
    <property type="entry name" value="YbaK/aa-tRNA-synth-assoc-dom"/>
</dbReference>
<sequence>MLKSPLPELIIRRTLKTHTLNCALGAHHGTFCSRDAFDDTEDAMTIATRLKHHLDAQGLPFDIVPHPYAATASECAEAAHVPGEHLAKSVLIHMEEGPMLAVLPSNHQVDLSALQSMMERRLGLAPESEIGDLFDDCVLGAAPPVGAAYSVPTIVDNSLTGLDKIWFEAGDHKTLIEMRGKDFDKLMKDVKHGSFCCMH</sequence>
<dbReference type="Gene3D" id="3.90.960.10">
    <property type="entry name" value="YbaK/aminoacyl-tRNA synthetase-associated domain"/>
    <property type="match status" value="1"/>
</dbReference>
<accession>A0A1X7BWU0</accession>
<dbReference type="EMBL" id="FWXB01000020">
    <property type="protein sequence ID" value="SMC14106.1"/>
    <property type="molecule type" value="Genomic_DNA"/>
</dbReference>
<dbReference type="SUPFAM" id="SSF55826">
    <property type="entry name" value="YbaK/ProRS associated domain"/>
    <property type="match status" value="1"/>
</dbReference>
<dbReference type="CDD" id="cd04332">
    <property type="entry name" value="YbaK_like"/>
    <property type="match status" value="1"/>
</dbReference>